<comment type="function">
    <text evidence="5">Catalyzes the methylation of C-1 in cobalt-precorrin-5B to form cobalt-precorrin-6A.</text>
</comment>
<dbReference type="GO" id="GO:0032259">
    <property type="term" value="P:methylation"/>
    <property type="evidence" value="ECO:0007669"/>
    <property type="project" value="UniProtKB-KW"/>
</dbReference>
<reference evidence="6 7" key="1">
    <citation type="submission" date="2019-06" db="EMBL/GenBank/DDBJ databases">
        <authorList>
            <person name="Meng X."/>
        </authorList>
    </citation>
    <scope>NUCLEOTIDE SEQUENCE [LARGE SCALE GENOMIC DNA]</scope>
    <source>
        <strain evidence="6 7">M625</strain>
    </source>
</reference>
<dbReference type="InterPro" id="IPR002748">
    <property type="entry name" value="CbiD"/>
</dbReference>
<dbReference type="Pfam" id="PF01888">
    <property type="entry name" value="CbiD"/>
    <property type="match status" value="1"/>
</dbReference>
<name>A0A504J828_9FLAO</name>
<evidence type="ECO:0000256" key="3">
    <source>
        <dbReference type="ARBA" id="ARBA00022679"/>
    </source>
</evidence>
<dbReference type="EC" id="2.1.1.195" evidence="5"/>
<dbReference type="Gene3D" id="3.30.2110.10">
    <property type="entry name" value="CbiD-like"/>
    <property type="match status" value="1"/>
</dbReference>
<dbReference type="Proteomes" id="UP000315540">
    <property type="component" value="Unassembled WGS sequence"/>
</dbReference>
<dbReference type="HAMAP" id="MF_00787">
    <property type="entry name" value="CbiD"/>
    <property type="match status" value="1"/>
</dbReference>
<dbReference type="PANTHER" id="PTHR35863">
    <property type="entry name" value="COBALT-PRECORRIN-5B C(1)-METHYLTRANSFERASE"/>
    <property type="match status" value="1"/>
</dbReference>
<keyword evidence="1 5" id="KW-0169">Cobalamin biosynthesis</keyword>
<dbReference type="EMBL" id="VFWZ01000002">
    <property type="protein sequence ID" value="TPN87036.1"/>
    <property type="molecule type" value="Genomic_DNA"/>
</dbReference>
<sequence>MSLRKIPKGPLREGFTTGTCATAAAKSGLMAIIHQKKNTTVKVHLPVDKILEIPVHHCEFTENTANSSVIKDAGDDPDVTNGAEIGCILKLTQEKGIRFIAGEGVGTVTLKGLELAIGEPAINPVPRKMITNALQKLLHDYDLECGVLVTVYVTNGRALAKRTLNERVGIMNGISILGTTGIVKPYSASSYIASIEQGIDVAVANKATELVINSGARSEKYLSNKFDYLPEYAFIHYGNWIGETLNKINSSPIKKVSIGIMLGKAVKLAGGVTDTHSCVSSWNKDFVVDLAKQVGYKDADKIKSLNMAGRLIELFDFEQNSPFFQLLLEHCYQHTHTKIKQVALDIYLIHKNGTFIKYNKQ</sequence>
<evidence type="ECO:0000256" key="5">
    <source>
        <dbReference type="HAMAP-Rule" id="MF_00787"/>
    </source>
</evidence>
<comment type="similarity">
    <text evidence="5">Belongs to the CbiD family.</text>
</comment>
<keyword evidence="2 5" id="KW-0489">Methyltransferase</keyword>
<keyword evidence="3 5" id="KW-0808">Transferase</keyword>
<evidence type="ECO:0000256" key="2">
    <source>
        <dbReference type="ARBA" id="ARBA00022603"/>
    </source>
</evidence>
<gene>
    <name evidence="5" type="primary">cbiD</name>
    <name evidence="6" type="ORF">FHK87_05445</name>
</gene>
<dbReference type="AlphaFoldDB" id="A0A504J828"/>
<comment type="pathway">
    <text evidence="5">Cofactor biosynthesis; adenosylcobalamin biosynthesis; cob(II)yrinate a,c-diamide from sirohydrochlorin (anaerobic route): step 6/10.</text>
</comment>
<protein>
    <recommendedName>
        <fullName evidence="5">Cobalt-precorrin-5B C(1)-methyltransferase</fullName>
        <ecNumber evidence="5">2.1.1.195</ecNumber>
    </recommendedName>
    <alternativeName>
        <fullName evidence="5">Cobalt-precorrin-6A synthase</fullName>
    </alternativeName>
</protein>
<keyword evidence="4 5" id="KW-0949">S-adenosyl-L-methionine</keyword>
<keyword evidence="7" id="KW-1185">Reference proteome</keyword>
<proteinExistence type="inferred from homology"/>
<dbReference type="GO" id="GO:0019251">
    <property type="term" value="P:anaerobic cobalamin biosynthetic process"/>
    <property type="evidence" value="ECO:0007669"/>
    <property type="project" value="UniProtKB-UniRule"/>
</dbReference>
<evidence type="ECO:0000256" key="1">
    <source>
        <dbReference type="ARBA" id="ARBA00022573"/>
    </source>
</evidence>
<comment type="catalytic activity">
    <reaction evidence="5">
        <text>Co-precorrin-5B + S-adenosyl-L-methionine = Co-precorrin-6A + S-adenosyl-L-homocysteine</text>
        <dbReference type="Rhea" id="RHEA:26285"/>
        <dbReference type="ChEBI" id="CHEBI:57856"/>
        <dbReference type="ChEBI" id="CHEBI:59789"/>
        <dbReference type="ChEBI" id="CHEBI:60063"/>
        <dbReference type="ChEBI" id="CHEBI:60064"/>
        <dbReference type="EC" id="2.1.1.195"/>
    </reaction>
</comment>
<comment type="caution">
    <text evidence="6">The sequence shown here is derived from an EMBL/GenBank/DDBJ whole genome shotgun (WGS) entry which is preliminary data.</text>
</comment>
<dbReference type="UniPathway" id="UPA00148">
    <property type="reaction ID" value="UER00227"/>
</dbReference>
<dbReference type="PIRSF" id="PIRSF026782">
    <property type="entry name" value="CbiD"/>
    <property type="match status" value="1"/>
</dbReference>
<dbReference type="SUPFAM" id="SSF111342">
    <property type="entry name" value="CbiD-like"/>
    <property type="match status" value="1"/>
</dbReference>
<dbReference type="RefSeq" id="WP_140591069.1">
    <property type="nucleotide sequence ID" value="NZ_VFWZ01000002.1"/>
</dbReference>
<dbReference type="GO" id="GO:0043780">
    <property type="term" value="F:cobalt-precorrin-5B C1-methyltransferase activity"/>
    <property type="evidence" value="ECO:0007669"/>
    <property type="project" value="RHEA"/>
</dbReference>
<dbReference type="InterPro" id="IPR036074">
    <property type="entry name" value="CbiD_sf"/>
</dbReference>
<accession>A0A504J828</accession>
<evidence type="ECO:0000313" key="7">
    <source>
        <dbReference type="Proteomes" id="UP000315540"/>
    </source>
</evidence>
<dbReference type="PANTHER" id="PTHR35863:SF1">
    <property type="entry name" value="COBALT-PRECORRIN-5B C(1)-METHYLTRANSFERASE"/>
    <property type="match status" value="1"/>
</dbReference>
<organism evidence="6 7">
    <name type="scientific">Aquimarina algicola</name>
    <dbReference type="NCBI Taxonomy" id="2589995"/>
    <lineage>
        <taxon>Bacteria</taxon>
        <taxon>Pseudomonadati</taxon>
        <taxon>Bacteroidota</taxon>
        <taxon>Flavobacteriia</taxon>
        <taxon>Flavobacteriales</taxon>
        <taxon>Flavobacteriaceae</taxon>
        <taxon>Aquimarina</taxon>
    </lineage>
</organism>
<dbReference type="NCBIfam" id="TIGR00312">
    <property type="entry name" value="cbiD"/>
    <property type="match status" value="1"/>
</dbReference>
<dbReference type="OrthoDB" id="6439987at2"/>
<evidence type="ECO:0000256" key="4">
    <source>
        <dbReference type="ARBA" id="ARBA00022691"/>
    </source>
</evidence>
<dbReference type="NCBIfam" id="NF000849">
    <property type="entry name" value="PRK00075.1-1"/>
    <property type="match status" value="1"/>
</dbReference>
<evidence type="ECO:0000313" key="6">
    <source>
        <dbReference type="EMBL" id="TPN87036.1"/>
    </source>
</evidence>